<dbReference type="InterPro" id="IPR024370">
    <property type="entry name" value="PBP_domain"/>
</dbReference>
<comment type="similarity">
    <text evidence="2 7">Belongs to the PstS family.</text>
</comment>
<dbReference type="PANTHER" id="PTHR42996">
    <property type="entry name" value="PHOSPHATE-BINDING PROTEIN PSTS"/>
    <property type="match status" value="1"/>
</dbReference>
<evidence type="ECO:0000256" key="4">
    <source>
        <dbReference type="ARBA" id="ARBA00021889"/>
    </source>
</evidence>
<sequence length="349" mass="36745">MLKRTSLLFAATLALGVSVQAQAQSSTITGAGATFPYPVYSQWADDYQDESGVGLNYQAIGSGGGIRQITAGTVTFGASDAPLSAEQQERDGLVQFPMIMGGVVPVINADIPAGELKLDGETLAAIYLGEIQRWNDERIAALNPELELPDTRITPVYRSDGSGTNFLFTHYLSQVSEEFANTVGEGNSVAWPSGVGAQANGGVAAQVGNVRGAIGYVEYAYAKQNDLNAVQLENSDGQYVAPSAESFAAAAANADWSNSPGFALVLTNQPGEQSWPITGVSYILMHKQASNAAASRSALEFFDWAYANGEAAANALDYVSMPDNVVELVKANVWSQIQADGQPVWAGAE</sequence>
<dbReference type="KEGG" id="haa:A5892_17735"/>
<dbReference type="InterPro" id="IPR050962">
    <property type="entry name" value="Phosphate-bind_PstS"/>
</dbReference>
<keyword evidence="6 7" id="KW-0592">Phosphate transport</keyword>
<feature type="chain" id="PRO_5008004756" description="Phosphate-binding protein PstS" evidence="8">
    <location>
        <begin position="24"/>
        <end position="349"/>
    </location>
</feature>
<dbReference type="GO" id="GO:0042301">
    <property type="term" value="F:phosphate ion binding"/>
    <property type="evidence" value="ECO:0007669"/>
    <property type="project" value="InterPro"/>
</dbReference>
<accession>A0A172YJ47</accession>
<keyword evidence="11" id="KW-1185">Reference proteome</keyword>
<comment type="function">
    <text evidence="1 7">Part of the ABC transporter complex PstSACB involved in phosphate import.</text>
</comment>
<evidence type="ECO:0000256" key="3">
    <source>
        <dbReference type="ARBA" id="ARBA00011529"/>
    </source>
</evidence>
<feature type="domain" description="PBP" evidence="9">
    <location>
        <begin position="21"/>
        <end position="306"/>
    </location>
</feature>
<dbReference type="PANTHER" id="PTHR42996:SF1">
    <property type="entry name" value="PHOSPHATE-BINDING PROTEIN PSTS"/>
    <property type="match status" value="1"/>
</dbReference>
<dbReference type="SUPFAM" id="SSF53850">
    <property type="entry name" value="Periplasmic binding protein-like II"/>
    <property type="match status" value="1"/>
</dbReference>
<organism evidence="10 11">
    <name type="scientific">Halotalea alkalilenta</name>
    <dbReference type="NCBI Taxonomy" id="376489"/>
    <lineage>
        <taxon>Bacteria</taxon>
        <taxon>Pseudomonadati</taxon>
        <taxon>Pseudomonadota</taxon>
        <taxon>Gammaproteobacteria</taxon>
        <taxon>Oceanospirillales</taxon>
        <taxon>Halomonadaceae</taxon>
        <taxon>Halotalea</taxon>
    </lineage>
</organism>
<evidence type="ECO:0000313" key="11">
    <source>
        <dbReference type="Proteomes" id="UP000077875"/>
    </source>
</evidence>
<evidence type="ECO:0000313" key="10">
    <source>
        <dbReference type="EMBL" id="ANF59075.1"/>
    </source>
</evidence>
<dbReference type="GO" id="GO:0035435">
    <property type="term" value="P:phosphate ion transmembrane transport"/>
    <property type="evidence" value="ECO:0007669"/>
    <property type="project" value="InterPro"/>
</dbReference>
<dbReference type="GO" id="GO:0043190">
    <property type="term" value="C:ATP-binding cassette (ABC) transporter complex"/>
    <property type="evidence" value="ECO:0007669"/>
    <property type="project" value="InterPro"/>
</dbReference>
<evidence type="ECO:0000256" key="8">
    <source>
        <dbReference type="SAM" id="SignalP"/>
    </source>
</evidence>
<protein>
    <recommendedName>
        <fullName evidence="4 7">Phosphate-binding protein PstS</fullName>
    </recommendedName>
</protein>
<evidence type="ECO:0000256" key="2">
    <source>
        <dbReference type="ARBA" id="ARBA00008725"/>
    </source>
</evidence>
<reference evidence="10 11" key="1">
    <citation type="submission" date="2016-04" db="EMBL/GenBank/DDBJ databases">
        <title>Complete Genome Sequence of Halotalea alkalilenta IHB B 13600.</title>
        <authorList>
            <person name="Swarnkar M.K."/>
            <person name="Sharma A."/>
            <person name="Kaushal K."/>
            <person name="Soni R."/>
            <person name="Rana S."/>
            <person name="Singh A.K."/>
            <person name="Gulati A."/>
        </authorList>
    </citation>
    <scope>NUCLEOTIDE SEQUENCE [LARGE SCALE GENOMIC DNA]</scope>
    <source>
        <strain evidence="10 11">IHB B 13600</strain>
    </source>
</reference>
<dbReference type="EMBL" id="CP015243">
    <property type="protein sequence ID" value="ANF59075.1"/>
    <property type="molecule type" value="Genomic_DNA"/>
</dbReference>
<dbReference type="Proteomes" id="UP000077875">
    <property type="component" value="Chromosome"/>
</dbReference>
<dbReference type="Gene3D" id="3.40.190.10">
    <property type="entry name" value="Periplasmic binding protein-like II"/>
    <property type="match status" value="2"/>
</dbReference>
<dbReference type="PIRSF" id="PIRSF002756">
    <property type="entry name" value="PstS"/>
    <property type="match status" value="1"/>
</dbReference>
<feature type="signal peptide" evidence="8">
    <location>
        <begin position="1"/>
        <end position="23"/>
    </location>
</feature>
<dbReference type="STRING" id="376489.A5892_17735"/>
<evidence type="ECO:0000256" key="7">
    <source>
        <dbReference type="PIRNR" id="PIRNR002756"/>
    </source>
</evidence>
<evidence type="ECO:0000259" key="9">
    <source>
        <dbReference type="Pfam" id="PF12849"/>
    </source>
</evidence>
<keyword evidence="8" id="KW-0732">Signal</keyword>
<proteinExistence type="inferred from homology"/>
<dbReference type="Pfam" id="PF12849">
    <property type="entry name" value="PBP_like_2"/>
    <property type="match status" value="1"/>
</dbReference>
<evidence type="ECO:0000256" key="6">
    <source>
        <dbReference type="ARBA" id="ARBA00022592"/>
    </source>
</evidence>
<gene>
    <name evidence="10" type="ORF">A5892_17735</name>
</gene>
<dbReference type="InterPro" id="IPR005673">
    <property type="entry name" value="ABC_phos-bd_PstS"/>
</dbReference>
<name>A0A172YJ47_9GAMM</name>
<evidence type="ECO:0000256" key="5">
    <source>
        <dbReference type="ARBA" id="ARBA00022448"/>
    </source>
</evidence>
<dbReference type="CDD" id="cd13565">
    <property type="entry name" value="PBP2_PstS"/>
    <property type="match status" value="1"/>
</dbReference>
<dbReference type="RefSeq" id="WP_064123921.1">
    <property type="nucleotide sequence ID" value="NZ_CP015243.1"/>
</dbReference>
<dbReference type="NCBIfam" id="NF008171">
    <property type="entry name" value="PRK10918.1"/>
    <property type="match status" value="1"/>
</dbReference>
<keyword evidence="5 7" id="KW-0813">Transport</keyword>
<dbReference type="AlphaFoldDB" id="A0A172YJ47"/>
<evidence type="ECO:0000256" key="1">
    <source>
        <dbReference type="ARBA" id="ARBA00002841"/>
    </source>
</evidence>
<comment type="subunit">
    <text evidence="3 7">The complex is composed of two ATP-binding proteins (PstB), two transmembrane proteins (PstC and PstA) and a solute-binding protein (PstS).</text>
</comment>
<dbReference type="NCBIfam" id="TIGR00975">
    <property type="entry name" value="3a0107s03"/>
    <property type="match status" value="1"/>
</dbReference>